<keyword evidence="1" id="KW-1133">Transmembrane helix</keyword>
<feature type="transmembrane region" description="Helical" evidence="1">
    <location>
        <begin position="66"/>
        <end position="86"/>
    </location>
</feature>
<comment type="caution">
    <text evidence="2">The sequence shown here is derived from an EMBL/GenBank/DDBJ whole genome shotgun (WGS) entry which is preliminary data.</text>
</comment>
<dbReference type="PANTHER" id="PTHR31446">
    <property type="entry name" value="ACID PHOSPHATASE/VANADIUM-DEPENDENT HALOPEROXIDASE-RELATED PROTEIN"/>
    <property type="match status" value="1"/>
</dbReference>
<dbReference type="AlphaFoldDB" id="A0A9X4KY06"/>
<reference evidence="2" key="1">
    <citation type="submission" date="2022-10" db="EMBL/GenBank/DDBJ databases">
        <title>Comparative genomic analysis of Cohnella hashimotonis sp. nov., isolated from the International Space Station.</title>
        <authorList>
            <person name="Simpson A."/>
            <person name="Venkateswaran K."/>
        </authorList>
    </citation>
    <scope>NUCLEOTIDE SEQUENCE</scope>
    <source>
        <strain evidence="2">DSM 28161</strain>
    </source>
</reference>
<gene>
    <name evidence="2" type="ORF">OMP40_26905</name>
</gene>
<sequence>MSIFANFPLVAAIVSILSAQAVKVPIQFVGRRSWQGGMAFSTGGMPSSHSAAMAGLATALGIEEGLGSAAFAIAAVVGMIIMFDAAGVRRHAGLQASVLNRFLRKMPDLHGELHPVKELKELLGHRPIEVFAGALWGIAIGVAVYYLFYA</sequence>
<dbReference type="RefSeq" id="WP_277535924.1">
    <property type="nucleotide sequence ID" value="NZ_JAPDIA010000008.1"/>
</dbReference>
<keyword evidence="3" id="KW-1185">Reference proteome</keyword>
<dbReference type="Pfam" id="PF02681">
    <property type="entry name" value="DUF212"/>
    <property type="match status" value="1"/>
</dbReference>
<organism evidence="2 3">
    <name type="scientific">Cohnella rhizosphaerae</name>
    <dbReference type="NCBI Taxonomy" id="1457232"/>
    <lineage>
        <taxon>Bacteria</taxon>
        <taxon>Bacillati</taxon>
        <taxon>Bacillota</taxon>
        <taxon>Bacilli</taxon>
        <taxon>Bacillales</taxon>
        <taxon>Paenibacillaceae</taxon>
        <taxon>Cohnella</taxon>
    </lineage>
</organism>
<keyword evidence="1" id="KW-0812">Transmembrane</keyword>
<dbReference type="EMBL" id="JAPDIA010000008">
    <property type="protein sequence ID" value="MDG0812558.1"/>
    <property type="molecule type" value="Genomic_DNA"/>
</dbReference>
<dbReference type="InterPro" id="IPR003832">
    <property type="entry name" value="DUF212"/>
</dbReference>
<accession>A0A9X4KY06</accession>
<name>A0A9X4KY06_9BACL</name>
<evidence type="ECO:0000313" key="3">
    <source>
        <dbReference type="Proteomes" id="UP001153404"/>
    </source>
</evidence>
<proteinExistence type="predicted"/>
<dbReference type="PANTHER" id="PTHR31446:SF29">
    <property type="entry name" value="ACID PHOSPHATASE_VANADIUM-DEPENDENT HALOPEROXIDASE-RELATED PROTEIN"/>
    <property type="match status" value="1"/>
</dbReference>
<keyword evidence="1" id="KW-0472">Membrane</keyword>
<dbReference type="Proteomes" id="UP001153404">
    <property type="component" value="Unassembled WGS sequence"/>
</dbReference>
<evidence type="ECO:0000256" key="1">
    <source>
        <dbReference type="SAM" id="Phobius"/>
    </source>
</evidence>
<evidence type="ECO:0000313" key="2">
    <source>
        <dbReference type="EMBL" id="MDG0812558.1"/>
    </source>
</evidence>
<protein>
    <submittedName>
        <fullName evidence="2">Divergent PAP2 family protein</fullName>
    </submittedName>
</protein>
<feature type="transmembrane region" description="Helical" evidence="1">
    <location>
        <begin position="130"/>
        <end position="148"/>
    </location>
</feature>